<organism evidence="1 3">
    <name type="scientific">Araneus ventricosus</name>
    <name type="common">Orbweaver spider</name>
    <name type="synonym">Epeira ventricosa</name>
    <dbReference type="NCBI Taxonomy" id="182803"/>
    <lineage>
        <taxon>Eukaryota</taxon>
        <taxon>Metazoa</taxon>
        <taxon>Ecdysozoa</taxon>
        <taxon>Arthropoda</taxon>
        <taxon>Chelicerata</taxon>
        <taxon>Arachnida</taxon>
        <taxon>Araneae</taxon>
        <taxon>Araneomorphae</taxon>
        <taxon>Entelegynae</taxon>
        <taxon>Araneoidea</taxon>
        <taxon>Araneidae</taxon>
        <taxon>Araneus</taxon>
    </lineage>
</organism>
<keyword evidence="3" id="KW-1185">Reference proteome</keyword>
<name>A0A4Y2IR64_ARAVE</name>
<dbReference type="Proteomes" id="UP000499080">
    <property type="component" value="Unassembled WGS sequence"/>
</dbReference>
<reference evidence="1 3" key="1">
    <citation type="journal article" date="2019" name="Sci. Rep.">
        <title>Orb-weaving spider Araneus ventricosus genome elucidates the spidroin gene catalogue.</title>
        <authorList>
            <person name="Kono N."/>
            <person name="Nakamura H."/>
            <person name="Ohtoshi R."/>
            <person name="Moran D.A.P."/>
            <person name="Shinohara A."/>
            <person name="Yoshida Y."/>
            <person name="Fujiwara M."/>
            <person name="Mori M."/>
            <person name="Tomita M."/>
            <person name="Arakawa K."/>
        </authorList>
    </citation>
    <scope>NUCLEOTIDE SEQUENCE [LARGE SCALE GENOMIC DNA]</scope>
</reference>
<evidence type="ECO:0000313" key="1">
    <source>
        <dbReference type="EMBL" id="GBM79372.1"/>
    </source>
</evidence>
<dbReference type="EMBL" id="BGPR01052285">
    <property type="protein sequence ID" value="GBO29139.1"/>
    <property type="molecule type" value="Genomic_DNA"/>
</dbReference>
<comment type="caution">
    <text evidence="1">The sequence shown here is derived from an EMBL/GenBank/DDBJ whole genome shotgun (WGS) entry which is preliminary data.</text>
</comment>
<gene>
    <name evidence="2" type="ORF">AVEN_272919_1</name>
    <name evidence="1" type="ORF">AVEN_32981_1</name>
</gene>
<dbReference type="AlphaFoldDB" id="A0A4Y2IR64"/>
<accession>A0A4Y2IR64</accession>
<sequence>MFPVIAIQEPNISVTSAWKTGKLAFLNSVLRNFFQKNCSFEIVTALDVAISILAAYFPSARHISTASSVLGPYTSDTTMTYVLQLRILCHAIP</sequence>
<evidence type="ECO:0000313" key="2">
    <source>
        <dbReference type="EMBL" id="GBO29139.1"/>
    </source>
</evidence>
<protein>
    <submittedName>
        <fullName evidence="1">Uncharacterized protein</fullName>
    </submittedName>
</protein>
<evidence type="ECO:0000313" key="3">
    <source>
        <dbReference type="Proteomes" id="UP000499080"/>
    </source>
</evidence>
<dbReference type="EMBL" id="BGPR01002817">
    <property type="protein sequence ID" value="GBM79372.1"/>
    <property type="molecule type" value="Genomic_DNA"/>
</dbReference>
<proteinExistence type="predicted"/>